<sequence>MQALLGQAGRSKRKPQVIPSMRCGRRSFVYTGQPRSSSKRPQHFGRSLHAPHRRRQRFLPEEKPGATRLPSVGSRQYFGFHLRAKGLDPRRWPSVLLYAQLTENPAPSVPTQGGSKQCPLIPKRGAQLHELAAHPVASSTVNKAPMRPASSLMASPTEEMSTKETHVDMDTCCGQRARALVTQLQAARDECTAMKTALHQAVAAQAAIVAASWIAQRNLRDEMQRRLLTDRRREAEVATKHAQELQALRRELNQVAGELEGALANHAASVVAYNELFASTVAGNKIEVAFLEAQIEGAASAIALHL</sequence>
<protein>
    <submittedName>
        <fullName evidence="3">Uncharacterized protein</fullName>
    </submittedName>
</protein>
<dbReference type="GeneID" id="24137894"/>
<feature type="region of interest" description="Disordered" evidence="2">
    <location>
        <begin position="1"/>
        <end position="70"/>
    </location>
</feature>
<dbReference type="AlphaFoldDB" id="A0A067BUU3"/>
<feature type="coiled-coil region" evidence="1">
    <location>
        <begin position="235"/>
        <end position="265"/>
    </location>
</feature>
<keyword evidence="1" id="KW-0175">Coiled coil</keyword>
<name>A0A067BUU3_SAPPC</name>
<evidence type="ECO:0000256" key="1">
    <source>
        <dbReference type="SAM" id="Coils"/>
    </source>
</evidence>
<evidence type="ECO:0000256" key="2">
    <source>
        <dbReference type="SAM" id="MobiDB-lite"/>
    </source>
</evidence>
<evidence type="ECO:0000313" key="4">
    <source>
        <dbReference type="Proteomes" id="UP000030745"/>
    </source>
</evidence>
<keyword evidence="4" id="KW-1185">Reference proteome</keyword>
<dbReference type="OrthoDB" id="10576556at2759"/>
<feature type="region of interest" description="Disordered" evidence="2">
    <location>
        <begin position="137"/>
        <end position="156"/>
    </location>
</feature>
<dbReference type="RefSeq" id="XP_012210903.1">
    <property type="nucleotide sequence ID" value="XM_012355513.1"/>
</dbReference>
<proteinExistence type="predicted"/>
<gene>
    <name evidence="3" type="ORF">SPRG_16255</name>
</gene>
<dbReference type="EMBL" id="KK583443">
    <property type="protein sequence ID" value="KDO18392.1"/>
    <property type="molecule type" value="Genomic_DNA"/>
</dbReference>
<dbReference type="Proteomes" id="UP000030745">
    <property type="component" value="Unassembled WGS sequence"/>
</dbReference>
<evidence type="ECO:0000313" key="3">
    <source>
        <dbReference type="EMBL" id="KDO18392.1"/>
    </source>
</evidence>
<accession>A0A067BUU3</accession>
<reference evidence="3 4" key="1">
    <citation type="journal article" date="2013" name="PLoS Genet.">
        <title>Distinctive expansion of potential virulence genes in the genome of the oomycete fish pathogen Saprolegnia parasitica.</title>
        <authorList>
            <person name="Jiang R.H."/>
            <person name="de Bruijn I."/>
            <person name="Haas B.J."/>
            <person name="Belmonte R."/>
            <person name="Lobach L."/>
            <person name="Christie J."/>
            <person name="van den Ackerveken G."/>
            <person name="Bottin A."/>
            <person name="Bulone V."/>
            <person name="Diaz-Moreno S.M."/>
            <person name="Dumas B."/>
            <person name="Fan L."/>
            <person name="Gaulin E."/>
            <person name="Govers F."/>
            <person name="Grenville-Briggs L.J."/>
            <person name="Horner N.R."/>
            <person name="Levin J.Z."/>
            <person name="Mammella M."/>
            <person name="Meijer H.J."/>
            <person name="Morris P."/>
            <person name="Nusbaum C."/>
            <person name="Oome S."/>
            <person name="Phillips A.J."/>
            <person name="van Rooyen D."/>
            <person name="Rzeszutek E."/>
            <person name="Saraiva M."/>
            <person name="Secombes C.J."/>
            <person name="Seidl M.F."/>
            <person name="Snel B."/>
            <person name="Stassen J.H."/>
            <person name="Sykes S."/>
            <person name="Tripathy S."/>
            <person name="van den Berg H."/>
            <person name="Vega-Arreguin J.C."/>
            <person name="Wawra S."/>
            <person name="Young S.K."/>
            <person name="Zeng Q."/>
            <person name="Dieguez-Uribeondo J."/>
            <person name="Russ C."/>
            <person name="Tyler B.M."/>
            <person name="van West P."/>
        </authorList>
    </citation>
    <scope>NUCLEOTIDE SEQUENCE [LARGE SCALE GENOMIC DNA]</scope>
    <source>
        <strain evidence="3 4">CBS 223.65</strain>
    </source>
</reference>
<dbReference type="KEGG" id="spar:SPRG_16255"/>
<organism evidence="3 4">
    <name type="scientific">Saprolegnia parasitica (strain CBS 223.65)</name>
    <dbReference type="NCBI Taxonomy" id="695850"/>
    <lineage>
        <taxon>Eukaryota</taxon>
        <taxon>Sar</taxon>
        <taxon>Stramenopiles</taxon>
        <taxon>Oomycota</taxon>
        <taxon>Saprolegniomycetes</taxon>
        <taxon>Saprolegniales</taxon>
        <taxon>Saprolegniaceae</taxon>
        <taxon>Saprolegnia</taxon>
    </lineage>
</organism>
<dbReference type="VEuPathDB" id="FungiDB:SPRG_16255"/>